<reference evidence="15 16" key="1">
    <citation type="submission" date="2023-09" db="EMBL/GenBank/DDBJ databases">
        <authorList>
            <person name="Rey-Velasco X."/>
        </authorList>
    </citation>
    <scope>NUCLEOTIDE SEQUENCE [LARGE SCALE GENOMIC DNA]</scope>
    <source>
        <strain evidence="15 16">W242</strain>
    </source>
</reference>
<evidence type="ECO:0000256" key="6">
    <source>
        <dbReference type="ARBA" id="ARBA00022741"/>
    </source>
</evidence>
<dbReference type="InterPro" id="IPR035907">
    <property type="entry name" value="Hppk_sf"/>
</dbReference>
<evidence type="ECO:0000256" key="4">
    <source>
        <dbReference type="ARBA" id="ARBA00016218"/>
    </source>
</evidence>
<evidence type="ECO:0000256" key="2">
    <source>
        <dbReference type="ARBA" id="ARBA00005810"/>
    </source>
</evidence>
<comment type="caution">
    <text evidence="15">The sequence shown here is derived from an EMBL/GenBank/DDBJ whole genome shotgun (WGS) entry which is preliminary data.</text>
</comment>
<accession>A0ABU2YFK7</accession>
<keyword evidence="5 15" id="KW-0808">Transferase</keyword>
<dbReference type="Pfam" id="PF01712">
    <property type="entry name" value="dNK"/>
    <property type="match status" value="1"/>
</dbReference>
<dbReference type="EMBL" id="JAVRHZ010000010">
    <property type="protein sequence ID" value="MDT0556951.1"/>
    <property type="molecule type" value="Genomic_DNA"/>
</dbReference>
<dbReference type="Pfam" id="PF01288">
    <property type="entry name" value="HPPK"/>
    <property type="match status" value="1"/>
</dbReference>
<dbReference type="SUPFAM" id="SSF52540">
    <property type="entry name" value="P-loop containing nucleoside triphosphate hydrolases"/>
    <property type="match status" value="1"/>
</dbReference>
<evidence type="ECO:0000256" key="9">
    <source>
        <dbReference type="ARBA" id="ARBA00022909"/>
    </source>
</evidence>
<dbReference type="NCBIfam" id="TIGR01498">
    <property type="entry name" value="folK"/>
    <property type="match status" value="1"/>
</dbReference>
<dbReference type="InterPro" id="IPR031314">
    <property type="entry name" value="DNK_dom"/>
</dbReference>
<comment type="similarity">
    <text evidence="2">Belongs to the HPPK family.</text>
</comment>
<evidence type="ECO:0000259" key="13">
    <source>
        <dbReference type="Pfam" id="PF01288"/>
    </source>
</evidence>
<evidence type="ECO:0000256" key="3">
    <source>
        <dbReference type="ARBA" id="ARBA00013253"/>
    </source>
</evidence>
<evidence type="ECO:0000256" key="7">
    <source>
        <dbReference type="ARBA" id="ARBA00022777"/>
    </source>
</evidence>
<evidence type="ECO:0000256" key="8">
    <source>
        <dbReference type="ARBA" id="ARBA00022840"/>
    </source>
</evidence>
<evidence type="ECO:0000256" key="12">
    <source>
        <dbReference type="ARBA" id="ARBA00033413"/>
    </source>
</evidence>
<evidence type="ECO:0000313" key="16">
    <source>
        <dbReference type="Proteomes" id="UP001254488"/>
    </source>
</evidence>
<dbReference type="CDD" id="cd00483">
    <property type="entry name" value="HPPK"/>
    <property type="match status" value="1"/>
</dbReference>
<comment type="function">
    <text evidence="10">Catalyzes the transfer of pyrophosphate from adenosine triphosphate (ATP) to 6-hydroxymethyl-7,8-dihydropterin, an enzymatic step in folate biosynthesis pathway.</text>
</comment>
<dbReference type="Gene3D" id="3.30.70.560">
    <property type="entry name" value="7,8-Dihydro-6-hydroxymethylpterin-pyrophosphokinase HPPK"/>
    <property type="match status" value="1"/>
</dbReference>
<gene>
    <name evidence="15" type="primary">folK</name>
    <name evidence="15" type="ORF">RM538_13125</name>
</gene>
<dbReference type="CDD" id="cd01673">
    <property type="entry name" value="dNK"/>
    <property type="match status" value="1"/>
</dbReference>
<dbReference type="SUPFAM" id="SSF55083">
    <property type="entry name" value="6-hydroxymethyl-7,8-dihydropterin pyrophosphokinase, HPPK"/>
    <property type="match status" value="1"/>
</dbReference>
<sequence>MNKKSIKELKNIYLSLGSNMGNRFEFLQKAVVLLFEEVGSVVKISSVYETPALGFEGAAFLNCVVHITSGLSSSKLLKATLQIEKTLGRQRKSKEGFASRSIDIDILFVDGIIKTSKKLTIPHPEIPNRKFVLQPLAEVNPSFVHPVLQKNSIKLLAETKDESVITKQSKWLRNPIKDYSLSKYNYIAIEGNIGAGKTSLATKLAQDFNSKLILERFKDNPFLPKFYEEPSRFAFPLEMSFLADRYQQLLEDIAQYDLFNDTVIADYDAYKSLIFAKVTLQDEEYNLYKKLYHLMHKELAKPAIYIYLFQNTERLLENIRKRGRNYEKSIQAEYLKKINDGYLEYIKTLPQEKVKIIDVSEIDFVANRKDYLSVIKQLA</sequence>
<keyword evidence="16" id="KW-1185">Reference proteome</keyword>
<dbReference type="PANTHER" id="PTHR43071:SF1">
    <property type="entry name" value="2-AMINO-4-HYDROXY-6-HYDROXYMETHYLDIHYDROPTERIDINE PYROPHOSPHOKINASE"/>
    <property type="match status" value="1"/>
</dbReference>
<keyword evidence="7" id="KW-0418">Kinase</keyword>
<keyword evidence="8" id="KW-0067">ATP-binding</keyword>
<dbReference type="Gene3D" id="3.40.50.300">
    <property type="entry name" value="P-loop containing nucleotide triphosphate hydrolases"/>
    <property type="match status" value="1"/>
</dbReference>
<organism evidence="15 16">
    <name type="scientific">Patiriisocius hiemis</name>
    <dbReference type="NCBI Taxonomy" id="3075604"/>
    <lineage>
        <taxon>Bacteria</taxon>
        <taxon>Pseudomonadati</taxon>
        <taxon>Bacteroidota</taxon>
        <taxon>Flavobacteriia</taxon>
        <taxon>Flavobacteriales</taxon>
        <taxon>Flavobacteriaceae</taxon>
        <taxon>Patiriisocius</taxon>
    </lineage>
</organism>
<dbReference type="InterPro" id="IPR000550">
    <property type="entry name" value="Hppk"/>
</dbReference>
<protein>
    <recommendedName>
        <fullName evidence="4">2-amino-4-hydroxy-6-hydroxymethyldihydropteridine pyrophosphokinase</fullName>
        <ecNumber evidence="3">2.7.6.3</ecNumber>
    </recommendedName>
    <alternativeName>
        <fullName evidence="11">6-hydroxymethyl-7,8-dihydropterin pyrophosphokinase</fullName>
    </alternativeName>
    <alternativeName>
        <fullName evidence="12">7,8-dihydro-6-hydroxymethylpterin-pyrophosphokinase</fullName>
    </alternativeName>
</protein>
<name>A0ABU2YFK7_9FLAO</name>
<dbReference type="EC" id="2.7.6.3" evidence="3"/>
<proteinExistence type="inferred from homology"/>
<evidence type="ECO:0000259" key="14">
    <source>
        <dbReference type="Pfam" id="PF01712"/>
    </source>
</evidence>
<dbReference type="Proteomes" id="UP001254488">
    <property type="component" value="Unassembled WGS sequence"/>
</dbReference>
<feature type="domain" description="7,8-dihydro-6-hydroxymethylpterin-pyrophosphokinase" evidence="13">
    <location>
        <begin position="13"/>
        <end position="141"/>
    </location>
</feature>
<evidence type="ECO:0000313" key="15">
    <source>
        <dbReference type="EMBL" id="MDT0556951.1"/>
    </source>
</evidence>
<evidence type="ECO:0000256" key="1">
    <source>
        <dbReference type="ARBA" id="ARBA00005051"/>
    </source>
</evidence>
<dbReference type="PANTHER" id="PTHR43071">
    <property type="entry name" value="2-AMINO-4-HYDROXY-6-HYDROXYMETHYLDIHYDROPTERIDINE PYROPHOSPHOKINASE"/>
    <property type="match status" value="1"/>
</dbReference>
<evidence type="ECO:0000256" key="5">
    <source>
        <dbReference type="ARBA" id="ARBA00022679"/>
    </source>
</evidence>
<keyword evidence="9" id="KW-0289">Folate biosynthesis</keyword>
<dbReference type="GO" id="GO:0003848">
    <property type="term" value="F:2-amino-4-hydroxy-6-hydroxymethyldihydropteridine diphosphokinase activity"/>
    <property type="evidence" value="ECO:0007669"/>
    <property type="project" value="UniProtKB-EC"/>
</dbReference>
<evidence type="ECO:0000256" key="10">
    <source>
        <dbReference type="ARBA" id="ARBA00029409"/>
    </source>
</evidence>
<evidence type="ECO:0000256" key="11">
    <source>
        <dbReference type="ARBA" id="ARBA00029766"/>
    </source>
</evidence>
<keyword evidence="6" id="KW-0547">Nucleotide-binding</keyword>
<comment type="pathway">
    <text evidence="1">Cofactor biosynthesis; tetrahydrofolate biosynthesis; 2-amino-4-hydroxy-6-hydroxymethyl-7,8-dihydropteridine diphosphate from 7,8-dihydroneopterin triphosphate: step 4/4.</text>
</comment>
<dbReference type="RefSeq" id="WP_311333925.1">
    <property type="nucleotide sequence ID" value="NZ_JAVRHZ010000010.1"/>
</dbReference>
<dbReference type="InterPro" id="IPR027417">
    <property type="entry name" value="P-loop_NTPase"/>
</dbReference>
<feature type="domain" description="Deoxynucleoside kinase" evidence="14">
    <location>
        <begin position="187"/>
        <end position="377"/>
    </location>
</feature>